<dbReference type="InterPro" id="IPR029071">
    <property type="entry name" value="Ubiquitin-like_domsf"/>
</dbReference>
<feature type="compositionally biased region" description="Basic residues" evidence="1">
    <location>
        <begin position="40"/>
        <end position="51"/>
    </location>
</feature>
<dbReference type="AlphaFoldDB" id="S2JIH9"/>
<name>S2JIH9_MUCC1</name>
<dbReference type="eggNOG" id="ENOG502R0DW">
    <property type="taxonomic scope" value="Eukaryota"/>
</dbReference>
<evidence type="ECO:0000259" key="2">
    <source>
        <dbReference type="PROSITE" id="PS50053"/>
    </source>
</evidence>
<dbReference type="InterPro" id="IPR000626">
    <property type="entry name" value="Ubiquitin-like_dom"/>
</dbReference>
<dbReference type="EMBL" id="KE123953">
    <property type="protein sequence ID" value="EPB88312.1"/>
    <property type="molecule type" value="Genomic_DNA"/>
</dbReference>
<gene>
    <name evidence="3" type="ORF">HMPREF1544_04896</name>
</gene>
<feature type="compositionally biased region" description="Pro residues" evidence="1">
    <location>
        <begin position="79"/>
        <end position="89"/>
    </location>
</feature>
<sequence>MSDFDITKTQTGPSFLESLKRRKALGLVESDDEDFIPPKKAAKVKKSKKKKEPSESASEEEQDTTKRPTESPSSKASSPSPPSKAPSPSPSSTTPSNTNPYLASAFELDSISFTPPPKPTAPVNSLPSTQSTGNVIDLSDEEKDDGIGIDDLDPDLVAVTQSTVPGSSTQPEKIVIKIQYTHNYDLNHLTEATANAIRFFEKPIKFKVMDNTQFRILLTNFCATKKFLKMEDVYLTYNDDIVFLSGTPASVGMDSIGTHKMEIYPKSCYQKMMADKEEQKQKERMRYLIATENEDGLFSDDPILNAANSSSNAADPEEARVRLSLRTADNKVMPFRVRATTTLQELVDAFRKRAELTGNVQLSFEGETMDLSQTIEETDLEDEDIVEVITK</sequence>
<dbReference type="OMA" id="GTHKMEI"/>
<dbReference type="STRING" id="1220926.S2JIH9"/>
<dbReference type="Proteomes" id="UP000014254">
    <property type="component" value="Unassembled WGS sequence"/>
</dbReference>
<dbReference type="OrthoDB" id="3365399at2759"/>
<feature type="compositionally biased region" description="Polar residues" evidence="1">
    <location>
        <begin position="122"/>
        <end position="134"/>
    </location>
</feature>
<dbReference type="Pfam" id="PF11976">
    <property type="entry name" value="Rad60-SLD"/>
    <property type="match status" value="1"/>
</dbReference>
<evidence type="ECO:0000313" key="4">
    <source>
        <dbReference type="Proteomes" id="UP000014254"/>
    </source>
</evidence>
<dbReference type="PROSITE" id="PS50053">
    <property type="entry name" value="UBIQUITIN_2"/>
    <property type="match status" value="1"/>
</dbReference>
<accession>S2JIH9</accession>
<dbReference type="Gene3D" id="3.10.20.90">
    <property type="entry name" value="Phosphatidylinositol 3-kinase Catalytic Subunit, Chain A, domain 1"/>
    <property type="match status" value="2"/>
</dbReference>
<proteinExistence type="predicted"/>
<keyword evidence="4" id="KW-1185">Reference proteome</keyword>
<feature type="domain" description="Ubiquitin-like" evidence="2">
    <location>
        <begin position="321"/>
        <end position="391"/>
    </location>
</feature>
<dbReference type="VEuPathDB" id="FungiDB:HMPREF1544_04896"/>
<feature type="region of interest" description="Disordered" evidence="1">
    <location>
        <begin position="26"/>
        <end position="143"/>
    </location>
</feature>
<evidence type="ECO:0000313" key="3">
    <source>
        <dbReference type="EMBL" id="EPB88312.1"/>
    </source>
</evidence>
<reference evidence="4" key="1">
    <citation type="submission" date="2013-05" db="EMBL/GenBank/DDBJ databases">
        <title>The Genome sequence of Mucor circinelloides f. circinelloides 1006PhL.</title>
        <authorList>
            <consortium name="The Broad Institute Genomics Platform"/>
            <person name="Cuomo C."/>
            <person name="Earl A."/>
            <person name="Findley K."/>
            <person name="Lee S.C."/>
            <person name="Walker B."/>
            <person name="Young S."/>
            <person name="Zeng Q."/>
            <person name="Gargeya S."/>
            <person name="Fitzgerald M."/>
            <person name="Haas B."/>
            <person name="Abouelleil A."/>
            <person name="Allen A.W."/>
            <person name="Alvarado L."/>
            <person name="Arachchi H.M."/>
            <person name="Berlin A.M."/>
            <person name="Chapman S.B."/>
            <person name="Gainer-Dewar J."/>
            <person name="Goldberg J."/>
            <person name="Griggs A."/>
            <person name="Gujja S."/>
            <person name="Hansen M."/>
            <person name="Howarth C."/>
            <person name="Imamovic A."/>
            <person name="Ireland A."/>
            <person name="Larimer J."/>
            <person name="McCowan C."/>
            <person name="Murphy C."/>
            <person name="Pearson M."/>
            <person name="Poon T.W."/>
            <person name="Priest M."/>
            <person name="Roberts A."/>
            <person name="Saif S."/>
            <person name="Shea T."/>
            <person name="Sisk P."/>
            <person name="Sykes S."/>
            <person name="Wortman J."/>
            <person name="Nusbaum C."/>
            <person name="Birren B."/>
        </authorList>
    </citation>
    <scope>NUCLEOTIDE SEQUENCE [LARGE SCALE GENOMIC DNA]</scope>
    <source>
        <strain evidence="4">1006PhL</strain>
    </source>
</reference>
<evidence type="ECO:0000256" key="1">
    <source>
        <dbReference type="SAM" id="MobiDB-lite"/>
    </source>
</evidence>
<dbReference type="InParanoid" id="S2JIH9"/>
<dbReference type="InterPro" id="IPR022617">
    <property type="entry name" value="Rad60/SUMO-like_dom"/>
</dbReference>
<protein>
    <recommendedName>
        <fullName evidence="2">Ubiquitin-like domain-containing protein</fullName>
    </recommendedName>
</protein>
<dbReference type="SUPFAM" id="SSF54236">
    <property type="entry name" value="Ubiquitin-like"/>
    <property type="match status" value="1"/>
</dbReference>
<organism evidence="3 4">
    <name type="scientific">Mucor circinelloides f. circinelloides (strain 1006PhL)</name>
    <name type="common">Mucormycosis agent</name>
    <name type="synonym">Calyptromyces circinelloides</name>
    <dbReference type="NCBI Taxonomy" id="1220926"/>
    <lineage>
        <taxon>Eukaryota</taxon>
        <taxon>Fungi</taxon>
        <taxon>Fungi incertae sedis</taxon>
        <taxon>Mucoromycota</taxon>
        <taxon>Mucoromycotina</taxon>
        <taxon>Mucoromycetes</taxon>
        <taxon>Mucorales</taxon>
        <taxon>Mucorineae</taxon>
        <taxon>Mucoraceae</taxon>
        <taxon>Mucor</taxon>
    </lineage>
</organism>
<dbReference type="CDD" id="cd17080">
    <property type="entry name" value="Ubl_SLD2_Esc2_like"/>
    <property type="match status" value="1"/>
</dbReference>